<comment type="caution">
    <text evidence="4">The sequence shown here is derived from an EMBL/GenBank/DDBJ whole genome shotgun (WGS) entry which is preliminary data.</text>
</comment>
<feature type="transmembrane region" description="Helical" evidence="2">
    <location>
        <begin position="88"/>
        <end position="110"/>
    </location>
</feature>
<dbReference type="InterPro" id="IPR003675">
    <property type="entry name" value="Rce1/LyrA-like_dom"/>
</dbReference>
<dbReference type="GO" id="GO:0006508">
    <property type="term" value="P:proteolysis"/>
    <property type="evidence" value="ECO:0007669"/>
    <property type="project" value="UniProtKB-KW"/>
</dbReference>
<reference evidence="4 5" key="1">
    <citation type="submission" date="2018-10" db="EMBL/GenBank/DDBJ databases">
        <title>Streptococcus hillyeri sp. nov., isolated from equine tracheal sample.</title>
        <authorList>
            <person name="Macfadyen A.C."/>
            <person name="Waller A."/>
            <person name="Paterson G.K."/>
        </authorList>
    </citation>
    <scope>NUCLEOTIDE SEQUENCE [LARGE SCALE GENOMIC DNA]</scope>
    <source>
        <strain evidence="4 5">28462</strain>
    </source>
</reference>
<dbReference type="EMBL" id="RCVM01000015">
    <property type="protein sequence ID" value="RLY02410.1"/>
    <property type="molecule type" value="Genomic_DNA"/>
</dbReference>
<gene>
    <name evidence="4" type="ORF">EAF07_07525</name>
</gene>
<evidence type="ECO:0000256" key="1">
    <source>
        <dbReference type="ARBA" id="ARBA00009067"/>
    </source>
</evidence>
<dbReference type="InterPro" id="IPR052710">
    <property type="entry name" value="CAAX_protease"/>
</dbReference>
<dbReference type="GO" id="GO:0004175">
    <property type="term" value="F:endopeptidase activity"/>
    <property type="evidence" value="ECO:0007669"/>
    <property type="project" value="UniProtKB-ARBA"/>
</dbReference>
<keyword evidence="2" id="KW-0812">Transmembrane</keyword>
<evidence type="ECO:0000259" key="3">
    <source>
        <dbReference type="Pfam" id="PF02517"/>
    </source>
</evidence>
<protein>
    <submittedName>
        <fullName evidence="4">CPBP family intramembrane metalloprotease</fullName>
    </submittedName>
</protein>
<dbReference type="PANTHER" id="PTHR36435">
    <property type="entry name" value="SLR1288 PROTEIN"/>
    <property type="match status" value="1"/>
</dbReference>
<name>A0A3L9DUJ7_9STRE</name>
<organism evidence="4 5">
    <name type="scientific">Streptococcus hillyeri</name>
    <dbReference type="NCBI Taxonomy" id="2282420"/>
    <lineage>
        <taxon>Bacteria</taxon>
        <taxon>Bacillati</taxon>
        <taxon>Bacillota</taxon>
        <taxon>Bacilli</taxon>
        <taxon>Lactobacillales</taxon>
        <taxon>Streptococcaceae</taxon>
        <taxon>Streptococcus</taxon>
    </lineage>
</organism>
<evidence type="ECO:0000256" key="2">
    <source>
        <dbReference type="SAM" id="Phobius"/>
    </source>
</evidence>
<proteinExistence type="inferred from homology"/>
<dbReference type="AlphaFoldDB" id="A0A3L9DUJ7"/>
<dbReference type="GO" id="GO:0008237">
    <property type="term" value="F:metallopeptidase activity"/>
    <property type="evidence" value="ECO:0007669"/>
    <property type="project" value="UniProtKB-KW"/>
</dbReference>
<keyword evidence="4" id="KW-0378">Hydrolase</keyword>
<feature type="transmembrane region" description="Helical" evidence="2">
    <location>
        <begin position="209"/>
        <end position="227"/>
    </location>
</feature>
<keyword evidence="4" id="KW-0645">Protease</keyword>
<feature type="transmembrane region" description="Helical" evidence="2">
    <location>
        <begin position="12"/>
        <end position="31"/>
    </location>
</feature>
<keyword evidence="2" id="KW-1133">Transmembrane helix</keyword>
<evidence type="ECO:0000313" key="5">
    <source>
        <dbReference type="Proteomes" id="UP000279194"/>
    </source>
</evidence>
<feature type="transmembrane region" description="Helical" evidence="2">
    <location>
        <begin position="159"/>
        <end position="179"/>
    </location>
</feature>
<sequence length="228" mass="26462">MKLETNEMTKMIFDKMRVLGLAFVLILTVVYSPEYTLPMKWWSGSVKEKLLAYFISIVFYLILALIIFKIVKSYQLSHDIREKFQWKYLIFILLAYFSLEIIDVLIDIWLNAIGKTETANQEDLNQMAGQFPFVVTLINSAIVAPIVEEVMVRGLLNKVLFKNWRLVGIVFSSLVFGLFHGPTDLPSWFFYADGGLVFAFLYETTDDLTYPILLHIFNNFLATVINWL</sequence>
<accession>A0A3L9DUJ7</accession>
<comment type="similarity">
    <text evidence="1">Belongs to the UPF0177 family.</text>
</comment>
<dbReference type="PANTHER" id="PTHR36435:SF1">
    <property type="entry name" value="CAAX AMINO TERMINAL PROTEASE FAMILY PROTEIN"/>
    <property type="match status" value="1"/>
</dbReference>
<dbReference type="OrthoDB" id="8607342at2"/>
<dbReference type="Proteomes" id="UP000279194">
    <property type="component" value="Unassembled WGS sequence"/>
</dbReference>
<feature type="transmembrane region" description="Helical" evidence="2">
    <location>
        <begin position="130"/>
        <end position="147"/>
    </location>
</feature>
<dbReference type="Pfam" id="PF02517">
    <property type="entry name" value="Rce1-like"/>
    <property type="match status" value="1"/>
</dbReference>
<keyword evidence="5" id="KW-1185">Reference proteome</keyword>
<feature type="transmembrane region" description="Helical" evidence="2">
    <location>
        <begin position="51"/>
        <end position="68"/>
    </location>
</feature>
<evidence type="ECO:0000313" key="4">
    <source>
        <dbReference type="EMBL" id="RLY02410.1"/>
    </source>
</evidence>
<dbReference type="GO" id="GO:0080120">
    <property type="term" value="P:CAAX-box protein maturation"/>
    <property type="evidence" value="ECO:0007669"/>
    <property type="project" value="UniProtKB-ARBA"/>
</dbReference>
<keyword evidence="2" id="KW-0472">Membrane</keyword>
<keyword evidence="4" id="KW-0482">Metalloprotease</keyword>
<feature type="domain" description="CAAX prenyl protease 2/Lysostaphin resistance protein A-like" evidence="3">
    <location>
        <begin position="133"/>
        <end position="221"/>
    </location>
</feature>